<feature type="transmembrane region" description="Helical" evidence="2">
    <location>
        <begin position="314"/>
        <end position="337"/>
    </location>
</feature>
<feature type="signal peptide" evidence="3">
    <location>
        <begin position="1"/>
        <end position="20"/>
    </location>
</feature>
<dbReference type="SMART" id="SM00703">
    <property type="entry name" value="NRF"/>
    <property type="match status" value="1"/>
</dbReference>
<evidence type="ECO:0000256" key="3">
    <source>
        <dbReference type="SAM" id="SignalP"/>
    </source>
</evidence>
<feature type="transmembrane region" description="Helical" evidence="2">
    <location>
        <begin position="243"/>
        <end position="265"/>
    </location>
</feature>
<dbReference type="InterPro" id="IPR002656">
    <property type="entry name" value="Acyl_transf_3_dom"/>
</dbReference>
<feature type="transmembrane region" description="Helical" evidence="2">
    <location>
        <begin position="606"/>
        <end position="630"/>
    </location>
</feature>
<dbReference type="Pfam" id="PF20146">
    <property type="entry name" value="NRF"/>
    <property type="match status" value="1"/>
</dbReference>
<dbReference type="KEGG" id="tnl:113497163"/>
<evidence type="ECO:0000313" key="6">
    <source>
        <dbReference type="RefSeq" id="XP_026732370.1"/>
    </source>
</evidence>
<accession>A0A7E5VVK4</accession>
<dbReference type="Pfam" id="PF01757">
    <property type="entry name" value="Acyl_transf_3"/>
    <property type="match status" value="1"/>
</dbReference>
<feature type="transmembrane region" description="Helical" evidence="2">
    <location>
        <begin position="562"/>
        <end position="586"/>
    </location>
</feature>
<dbReference type="InterPro" id="IPR006621">
    <property type="entry name" value="Nose-resist-to-fluoxetine_N"/>
</dbReference>
<evidence type="ECO:0000259" key="4">
    <source>
        <dbReference type="SMART" id="SM00703"/>
    </source>
</evidence>
<dbReference type="GeneID" id="113497163"/>
<reference evidence="6" key="1">
    <citation type="submission" date="2025-08" db="UniProtKB">
        <authorList>
            <consortium name="RefSeq"/>
        </authorList>
    </citation>
    <scope>IDENTIFICATION</scope>
</reference>
<evidence type="ECO:0000256" key="2">
    <source>
        <dbReference type="SAM" id="Phobius"/>
    </source>
</evidence>
<sequence length="732" mass="82980">MIIFYLFCLLSAIQNGCIVSAYLDMNVPDSKYFFNKELYGSVLDEKLCEEQMQFIQANRSDLLLEFLDAGIRTPRGVLTGNLLDFGNYYQCLKINEEVPDSVIEGKYCRISLPLNQTWPSLPTLPELPDGFPESWPEDWPQIPLPETNPRRMRLKESVVQRLKDYYNQTFTSHVLNGAHENARSGDATTALAFTFQLAVCIPKTCTTHGALNALFNTTGEGLINFEEKSCRLPDDKAWVAGDYVAISIFSCFGLLVLLSTCYDVYLNQQKDPKKSIPANKLYLAFSVIKNTRSLVTYNPVPGAIECLDGIRSFAMMWVIVGHTFSTLQASGVLANPLDAYEWMTSFKSIWIMAAPITVDTFFLISGLLLVYTTAGKLSSMKLLKNLHLFYLNRLLRMFPVLAATVLLQVSIFSRVTDGPFMDVAMNNVHRCRVYWWSTLLYIQNFLNPEHICLPHTWYLAIDVQLHILSPLVLVFVLSGKRKLAWGGLIAALLAILTASTTYNFIKNFPASYFVYGRSEEALDYLNYYYVNTLTRASPFFVGLIFGYIMHLNRGRKVQLSRFPLTIMWCCSIAIMVLSVYSVYPIIQPTWDNPTAEKMINSFMRPAWAMAIGWMIFACQSGFGGPVNWALTLSPWKVLGRLSYAMYIVHYPMMFVIHSTTIAPVFFTVHFSLFRFLADFSLAVIVAYIVTVTIDTPCAIFIKHFMGPGPKRPQAPKAEKIEAVETYEKRSEA</sequence>
<feature type="transmembrane region" description="Helical" evidence="2">
    <location>
        <begin position="394"/>
        <end position="413"/>
    </location>
</feature>
<dbReference type="Proteomes" id="UP000322000">
    <property type="component" value="Chromosome 9"/>
</dbReference>
<keyword evidence="5" id="KW-1185">Reference proteome</keyword>
<dbReference type="InterPro" id="IPR052728">
    <property type="entry name" value="O2_lipid_transport_reg"/>
</dbReference>
<name>A0A7E5VVK4_TRINI</name>
<feature type="transmembrane region" description="Helical" evidence="2">
    <location>
        <begin position="679"/>
        <end position="701"/>
    </location>
</feature>
<feature type="transmembrane region" description="Helical" evidence="2">
    <location>
        <begin position="457"/>
        <end position="476"/>
    </location>
</feature>
<gene>
    <name evidence="6" type="primary">LOC113497163</name>
</gene>
<dbReference type="InParanoid" id="A0A7E5VVK4"/>
<feature type="domain" description="Nose resistant-to-fluoxetine protein N-terminal" evidence="4">
    <location>
        <begin position="45"/>
        <end position="232"/>
    </location>
</feature>
<evidence type="ECO:0000313" key="5">
    <source>
        <dbReference type="Proteomes" id="UP000322000"/>
    </source>
</evidence>
<dbReference type="RefSeq" id="XP_026732370.1">
    <property type="nucleotide sequence ID" value="XM_026876569.1"/>
</dbReference>
<dbReference type="PANTHER" id="PTHR11161:SF0">
    <property type="entry name" value="O-ACYLTRANSFERASE LIKE PROTEIN"/>
    <property type="match status" value="1"/>
</dbReference>
<organism evidence="5 6">
    <name type="scientific">Trichoplusia ni</name>
    <name type="common">Cabbage looper</name>
    <dbReference type="NCBI Taxonomy" id="7111"/>
    <lineage>
        <taxon>Eukaryota</taxon>
        <taxon>Metazoa</taxon>
        <taxon>Ecdysozoa</taxon>
        <taxon>Arthropoda</taxon>
        <taxon>Hexapoda</taxon>
        <taxon>Insecta</taxon>
        <taxon>Pterygota</taxon>
        <taxon>Neoptera</taxon>
        <taxon>Endopterygota</taxon>
        <taxon>Lepidoptera</taxon>
        <taxon>Glossata</taxon>
        <taxon>Ditrysia</taxon>
        <taxon>Noctuoidea</taxon>
        <taxon>Noctuidae</taxon>
        <taxon>Plusiinae</taxon>
        <taxon>Trichoplusia</taxon>
    </lineage>
</organism>
<keyword evidence="3" id="KW-0732">Signal</keyword>
<dbReference type="FunCoup" id="A0A7E5VVK4">
    <property type="interactions" value="5"/>
</dbReference>
<feature type="compositionally biased region" description="Basic and acidic residues" evidence="1">
    <location>
        <begin position="716"/>
        <end position="732"/>
    </location>
</feature>
<evidence type="ECO:0000256" key="1">
    <source>
        <dbReference type="SAM" id="MobiDB-lite"/>
    </source>
</evidence>
<proteinExistence type="predicted"/>
<dbReference type="AlphaFoldDB" id="A0A7E5VVK4"/>
<feature type="chain" id="PRO_5028856137" evidence="3">
    <location>
        <begin position="21"/>
        <end position="732"/>
    </location>
</feature>
<feature type="transmembrane region" description="Helical" evidence="2">
    <location>
        <begin position="349"/>
        <end position="373"/>
    </location>
</feature>
<feature type="transmembrane region" description="Helical" evidence="2">
    <location>
        <begin position="483"/>
        <end position="505"/>
    </location>
</feature>
<protein>
    <submittedName>
        <fullName evidence="6">Nose resistant to fluoxetine protein 6-like</fullName>
    </submittedName>
</protein>
<dbReference type="PANTHER" id="PTHR11161">
    <property type="entry name" value="O-ACYLTRANSFERASE"/>
    <property type="match status" value="1"/>
</dbReference>
<feature type="region of interest" description="Disordered" evidence="1">
    <location>
        <begin position="710"/>
        <end position="732"/>
    </location>
</feature>
<keyword evidence="2" id="KW-0472">Membrane</keyword>
<feature type="transmembrane region" description="Helical" evidence="2">
    <location>
        <begin position="650"/>
        <end position="673"/>
    </location>
</feature>
<feature type="transmembrane region" description="Helical" evidence="2">
    <location>
        <begin position="525"/>
        <end position="550"/>
    </location>
</feature>
<dbReference type="GO" id="GO:0016747">
    <property type="term" value="F:acyltransferase activity, transferring groups other than amino-acyl groups"/>
    <property type="evidence" value="ECO:0007669"/>
    <property type="project" value="InterPro"/>
</dbReference>
<dbReference type="OrthoDB" id="118951at2759"/>
<keyword evidence="2" id="KW-0812">Transmembrane</keyword>
<keyword evidence="2" id="KW-1133">Transmembrane helix</keyword>